<evidence type="ECO:0000313" key="2">
    <source>
        <dbReference type="Proteomes" id="UP000438429"/>
    </source>
</evidence>
<gene>
    <name evidence="1" type="ORF">F2P81_010412</name>
</gene>
<reference evidence="1 2" key="1">
    <citation type="submission" date="2019-06" db="EMBL/GenBank/DDBJ databases">
        <title>Draft genomes of female and male turbot (Scophthalmus maximus).</title>
        <authorList>
            <person name="Xu H."/>
            <person name="Xu X.-W."/>
            <person name="Shao C."/>
            <person name="Chen S."/>
        </authorList>
    </citation>
    <scope>NUCLEOTIDE SEQUENCE [LARGE SCALE GENOMIC DNA]</scope>
    <source>
        <strain evidence="1">Ysfricsl-2016a</strain>
        <tissue evidence="1">Blood</tissue>
    </source>
</reference>
<dbReference type="AlphaFoldDB" id="A0A6A4SZS0"/>
<accession>A0A6A4SZS0</accession>
<sequence>MIDLHSYTTDIVFEEKTIVSTAMLISFNMVTVKYKKRYFNCCKVYEPTVVAVRLCRSWRCDTAGDATFAETPVETVCASRIFLYSCNRPSKTEASYCVCESDPEQSLVINLF</sequence>
<name>A0A6A4SZS0_SCOMX</name>
<protein>
    <submittedName>
        <fullName evidence="1">Uncharacterized protein</fullName>
    </submittedName>
</protein>
<organism evidence="1 2">
    <name type="scientific">Scophthalmus maximus</name>
    <name type="common">Turbot</name>
    <name type="synonym">Psetta maxima</name>
    <dbReference type="NCBI Taxonomy" id="52904"/>
    <lineage>
        <taxon>Eukaryota</taxon>
        <taxon>Metazoa</taxon>
        <taxon>Chordata</taxon>
        <taxon>Craniata</taxon>
        <taxon>Vertebrata</taxon>
        <taxon>Euteleostomi</taxon>
        <taxon>Actinopterygii</taxon>
        <taxon>Neopterygii</taxon>
        <taxon>Teleostei</taxon>
        <taxon>Neoteleostei</taxon>
        <taxon>Acanthomorphata</taxon>
        <taxon>Carangaria</taxon>
        <taxon>Pleuronectiformes</taxon>
        <taxon>Pleuronectoidei</taxon>
        <taxon>Scophthalmidae</taxon>
        <taxon>Scophthalmus</taxon>
    </lineage>
</organism>
<proteinExistence type="predicted"/>
<dbReference type="EMBL" id="VEVO01000009">
    <property type="protein sequence ID" value="KAF0037538.1"/>
    <property type="molecule type" value="Genomic_DNA"/>
</dbReference>
<dbReference type="Proteomes" id="UP000438429">
    <property type="component" value="Unassembled WGS sequence"/>
</dbReference>
<evidence type="ECO:0000313" key="1">
    <source>
        <dbReference type="EMBL" id="KAF0037538.1"/>
    </source>
</evidence>
<comment type="caution">
    <text evidence="1">The sequence shown here is derived from an EMBL/GenBank/DDBJ whole genome shotgun (WGS) entry which is preliminary data.</text>
</comment>